<name>E6LIJ5_ENTI1</name>
<dbReference type="SUPFAM" id="SSF55120">
    <property type="entry name" value="Pseudouridine synthase"/>
    <property type="match status" value="1"/>
</dbReference>
<dbReference type="PROSITE" id="PS50889">
    <property type="entry name" value="S4"/>
    <property type="match status" value="1"/>
</dbReference>
<dbReference type="SMART" id="SM00363">
    <property type="entry name" value="S4"/>
    <property type="match status" value="1"/>
</dbReference>
<dbReference type="FunFam" id="3.10.290.10:FF:000003">
    <property type="entry name" value="Pseudouridine synthase"/>
    <property type="match status" value="1"/>
</dbReference>
<dbReference type="FunFam" id="3.30.70.1560:FF:000001">
    <property type="entry name" value="Pseudouridine synthase"/>
    <property type="match status" value="1"/>
</dbReference>
<dbReference type="InterPro" id="IPR036986">
    <property type="entry name" value="S4_RNA-bd_sf"/>
</dbReference>
<dbReference type="AlphaFoldDB" id="E6LIJ5"/>
<evidence type="ECO:0000313" key="8">
    <source>
        <dbReference type="Proteomes" id="UP000010296"/>
    </source>
</evidence>
<dbReference type="InterPro" id="IPR020103">
    <property type="entry name" value="PsdUridine_synth_cat_dom_sf"/>
</dbReference>
<evidence type="ECO:0000256" key="2">
    <source>
        <dbReference type="ARBA" id="ARBA00022884"/>
    </source>
</evidence>
<dbReference type="PROSITE" id="PS01149">
    <property type="entry name" value="PSI_RSU"/>
    <property type="match status" value="1"/>
</dbReference>
<dbReference type="GO" id="GO:0003723">
    <property type="term" value="F:RNA binding"/>
    <property type="evidence" value="ECO:0007669"/>
    <property type="project" value="UniProtKB-KW"/>
</dbReference>
<dbReference type="SUPFAM" id="SSF55174">
    <property type="entry name" value="Alpha-L RNA-binding motif"/>
    <property type="match status" value="1"/>
</dbReference>
<evidence type="ECO:0000256" key="1">
    <source>
        <dbReference type="ARBA" id="ARBA00008348"/>
    </source>
</evidence>
<accession>E6LIJ5</accession>
<dbReference type="GO" id="GO:0005829">
    <property type="term" value="C:cytosol"/>
    <property type="evidence" value="ECO:0007669"/>
    <property type="project" value="UniProtKB-ARBA"/>
</dbReference>
<dbReference type="CDD" id="cd00165">
    <property type="entry name" value="S4"/>
    <property type="match status" value="1"/>
</dbReference>
<feature type="domain" description="RNA-binding S4" evidence="6">
    <location>
        <begin position="24"/>
        <end position="82"/>
    </location>
</feature>
<dbReference type="HOGENOM" id="CLU_024979_1_2_9"/>
<dbReference type="Gene3D" id="3.30.70.580">
    <property type="entry name" value="Pseudouridine synthase I, catalytic domain, N-terminal subdomain"/>
    <property type="match status" value="1"/>
</dbReference>
<keyword evidence="2 4" id="KW-0694">RNA-binding</keyword>
<dbReference type="PANTHER" id="PTHR47683:SF4">
    <property type="entry name" value="PSEUDOURIDINE SYNTHASE"/>
    <property type="match status" value="1"/>
</dbReference>
<gene>
    <name evidence="7" type="primary">rsuA2</name>
    <name evidence="7" type="ORF">HMPREF9088_2185</name>
</gene>
<comment type="similarity">
    <text evidence="1 5">Belongs to the pseudouridine synthase RsuA family.</text>
</comment>
<dbReference type="InterPro" id="IPR020094">
    <property type="entry name" value="TruA/RsuA/RluB/E/F_N"/>
</dbReference>
<reference evidence="7 8" key="1">
    <citation type="submission" date="2010-12" db="EMBL/GenBank/DDBJ databases">
        <authorList>
            <person name="Muzny D."/>
            <person name="Qin X."/>
            <person name="Deng J."/>
            <person name="Jiang H."/>
            <person name="Liu Y."/>
            <person name="Qu J."/>
            <person name="Song X.-Z."/>
            <person name="Zhang L."/>
            <person name="Thornton R."/>
            <person name="Coyle M."/>
            <person name="Francisco L."/>
            <person name="Jackson L."/>
            <person name="Javaid M."/>
            <person name="Korchina V."/>
            <person name="Kovar C."/>
            <person name="Mata R."/>
            <person name="Mathew T."/>
            <person name="Ngo R."/>
            <person name="Nguyen L."/>
            <person name="Nguyen N."/>
            <person name="Okwuonu G."/>
            <person name="Ongeri F."/>
            <person name="Pham C."/>
            <person name="Simmons D."/>
            <person name="Wilczek-Boney K."/>
            <person name="Hale W."/>
            <person name="Jakkamsetti A."/>
            <person name="Pham P."/>
            <person name="Ruth R."/>
            <person name="San Lucas F."/>
            <person name="Warren J."/>
            <person name="Zhang J."/>
            <person name="Zhao Z."/>
            <person name="Zhou C."/>
            <person name="Zhu D."/>
            <person name="Lee S."/>
            <person name="Bess C."/>
            <person name="Blankenburg K."/>
            <person name="Forbes L."/>
            <person name="Fu Q."/>
            <person name="Gubbala S."/>
            <person name="Hirani K."/>
            <person name="Jayaseelan J.C."/>
            <person name="Lara F."/>
            <person name="Munidasa M."/>
            <person name="Palculict T."/>
            <person name="Patil S."/>
            <person name="Pu L.-L."/>
            <person name="Saada N."/>
            <person name="Tang L."/>
            <person name="Weissenberger G."/>
            <person name="Zhu Y."/>
            <person name="Hemphill L."/>
            <person name="Shang Y."/>
            <person name="Youmans B."/>
            <person name="Ayvaz T."/>
            <person name="Ross M."/>
            <person name="Santibanez J."/>
            <person name="Aqrawi P."/>
            <person name="Gross S."/>
            <person name="Joshi V."/>
            <person name="Fowler G."/>
            <person name="Nazareth L."/>
            <person name="Reid J."/>
            <person name="Worley K."/>
            <person name="Petrosino J."/>
            <person name="Highlander S."/>
            <person name="Gibbs R."/>
        </authorList>
    </citation>
    <scope>NUCLEOTIDE SEQUENCE [LARGE SCALE GENOMIC DNA]</scope>
    <source>
        <strain evidence="8">DSM 15952 / CCUG 50447 / LMG 22039 / TP 1.5</strain>
    </source>
</reference>
<organism evidence="7 8">
    <name type="scientific">Enterococcus italicus (strain DSM 15952 / CCUG 50447 / LMG 22039 / TP 1.5)</name>
    <dbReference type="NCBI Taxonomy" id="888064"/>
    <lineage>
        <taxon>Bacteria</taxon>
        <taxon>Bacillati</taxon>
        <taxon>Bacillota</taxon>
        <taxon>Bacilli</taxon>
        <taxon>Lactobacillales</taxon>
        <taxon>Enterococcaceae</taxon>
        <taxon>Enterococcus</taxon>
    </lineage>
</organism>
<dbReference type="CDD" id="cd02553">
    <property type="entry name" value="PseudoU_synth_RsuA"/>
    <property type="match status" value="1"/>
</dbReference>
<dbReference type="eggNOG" id="COG1187">
    <property type="taxonomic scope" value="Bacteria"/>
</dbReference>
<dbReference type="Gene3D" id="3.10.290.10">
    <property type="entry name" value="RNA-binding S4 domain"/>
    <property type="match status" value="1"/>
</dbReference>
<dbReference type="EMBL" id="AEPV01000087">
    <property type="protein sequence ID" value="EFU72976.1"/>
    <property type="molecule type" value="Genomic_DNA"/>
</dbReference>
<dbReference type="InterPro" id="IPR000748">
    <property type="entry name" value="PsdUridine_synth_RsuA/RluB/E/F"/>
</dbReference>
<comment type="caution">
    <text evidence="7">The sequence shown here is derived from an EMBL/GenBank/DDBJ whole genome shotgun (WGS) entry which is preliminary data.</text>
</comment>
<dbReference type="Pfam" id="PF00849">
    <property type="entry name" value="PseudoU_synth_2"/>
    <property type="match status" value="1"/>
</dbReference>
<evidence type="ECO:0000313" key="7">
    <source>
        <dbReference type="EMBL" id="EFU72976.1"/>
    </source>
</evidence>
<dbReference type="STRING" id="888064.HMPREF9088_2185"/>
<dbReference type="InterPro" id="IPR050343">
    <property type="entry name" value="RsuA_PseudoU_synthase"/>
</dbReference>
<protein>
    <recommendedName>
        <fullName evidence="5">Pseudouridine synthase</fullName>
        <ecNumber evidence="5">5.4.99.-</ecNumber>
    </recommendedName>
</protein>
<dbReference type="InterPro" id="IPR006145">
    <property type="entry name" value="PsdUridine_synth_RsuA/RluA"/>
</dbReference>
<dbReference type="InterPro" id="IPR018496">
    <property type="entry name" value="PsdUridine_synth_RsuA/RluB_CS"/>
</dbReference>
<dbReference type="Gene3D" id="3.30.70.1560">
    <property type="entry name" value="Alpha-L RNA-binding motif"/>
    <property type="match status" value="1"/>
</dbReference>
<dbReference type="PANTHER" id="PTHR47683">
    <property type="entry name" value="PSEUDOURIDINE SYNTHASE FAMILY PROTEIN-RELATED"/>
    <property type="match status" value="1"/>
</dbReference>
<keyword evidence="8" id="KW-1185">Reference proteome</keyword>
<proteinExistence type="inferred from homology"/>
<dbReference type="PATRIC" id="fig|888064.11.peg.1912"/>
<evidence type="ECO:0000256" key="3">
    <source>
        <dbReference type="ARBA" id="ARBA00023235"/>
    </source>
</evidence>
<dbReference type="InterPro" id="IPR042092">
    <property type="entry name" value="PsdUridine_s_RsuA/RluB/E/F_cat"/>
</dbReference>
<evidence type="ECO:0000256" key="5">
    <source>
        <dbReference type="RuleBase" id="RU003887"/>
    </source>
</evidence>
<dbReference type="EC" id="5.4.99.-" evidence="5"/>
<evidence type="ECO:0000256" key="4">
    <source>
        <dbReference type="PROSITE-ProRule" id="PRU00182"/>
    </source>
</evidence>
<dbReference type="InterPro" id="IPR002942">
    <property type="entry name" value="S4_RNA-bd"/>
</dbReference>
<dbReference type="NCBIfam" id="TIGR00093">
    <property type="entry name" value="pseudouridine synthase"/>
    <property type="match status" value="1"/>
</dbReference>
<sequence length="272" mass="30637">MNAQTMGVCHLSGKFFVLTRRKTMRLDKFLATMQLGSRKEVKQFIKKGKVTVNGEITRSDKAQINEYEDQISFEGEVIQYQKDYYYLLNKPAGVISATVDNYDETVMDLLVDEDFREDLFPVGRLDKDTEGLLVLTNDGQLAHRLLSPKKHVEKEYHATVAGVMTAEDVALFSEGLMIDQGEQCLPAKLTILSVDESAQTSQISLILHEGKFHQVKRMVAAVGKEVVYLKRIRMGQLTLDESLALGEYRALTALEVEALQQNPFSDNAELIV</sequence>
<dbReference type="GO" id="GO:0120159">
    <property type="term" value="F:rRNA pseudouridine synthase activity"/>
    <property type="evidence" value="ECO:0007669"/>
    <property type="project" value="UniProtKB-ARBA"/>
</dbReference>
<dbReference type="Pfam" id="PF01479">
    <property type="entry name" value="S4"/>
    <property type="match status" value="1"/>
</dbReference>
<keyword evidence="3 5" id="KW-0413">Isomerase</keyword>
<evidence type="ECO:0000259" key="6">
    <source>
        <dbReference type="SMART" id="SM00363"/>
    </source>
</evidence>
<dbReference type="GO" id="GO:0000455">
    <property type="term" value="P:enzyme-directed rRNA pseudouridine synthesis"/>
    <property type="evidence" value="ECO:0007669"/>
    <property type="project" value="UniProtKB-ARBA"/>
</dbReference>
<dbReference type="Proteomes" id="UP000010296">
    <property type="component" value="Unassembled WGS sequence"/>
</dbReference>